<dbReference type="EMBL" id="SWLB01000016">
    <property type="protein sequence ID" value="KAF3327773.1"/>
    <property type="molecule type" value="Genomic_DNA"/>
</dbReference>
<reference evidence="1" key="1">
    <citation type="submission" date="2020-01" db="EMBL/GenBank/DDBJ databases">
        <title>Genome sequence of Kobresia littledalei, the first chromosome-level genome in the family Cyperaceae.</title>
        <authorList>
            <person name="Qu G."/>
        </authorList>
    </citation>
    <scope>NUCLEOTIDE SEQUENCE</scope>
    <source>
        <strain evidence="1">C.B.Clarke</strain>
        <tissue evidence="1">Leaf</tissue>
    </source>
</reference>
<protein>
    <submittedName>
        <fullName evidence="1">Uncharacterized protein</fullName>
    </submittedName>
</protein>
<proteinExistence type="predicted"/>
<comment type="caution">
    <text evidence="1">The sequence shown here is derived from an EMBL/GenBank/DDBJ whole genome shotgun (WGS) entry which is preliminary data.</text>
</comment>
<gene>
    <name evidence="1" type="ORF">FCM35_KLT06379</name>
</gene>
<name>A0A833QZU8_9POAL</name>
<dbReference type="AlphaFoldDB" id="A0A833QZU8"/>
<evidence type="ECO:0000313" key="2">
    <source>
        <dbReference type="Proteomes" id="UP000623129"/>
    </source>
</evidence>
<evidence type="ECO:0000313" key="1">
    <source>
        <dbReference type="EMBL" id="KAF3327773.1"/>
    </source>
</evidence>
<keyword evidence="2" id="KW-1185">Reference proteome</keyword>
<sequence length="109" mass="12213">MQRGYFSSKDASWDSSKRAGWGTGIYQQGGNLKGMAFGYMHAEDPFHEEALDLLNTIRMYRLARANGETTKAHLFSDCKILVHVVTGNNLQDLPSWKASEGFSLHQTCI</sequence>
<organism evidence="1 2">
    <name type="scientific">Carex littledalei</name>
    <dbReference type="NCBI Taxonomy" id="544730"/>
    <lineage>
        <taxon>Eukaryota</taxon>
        <taxon>Viridiplantae</taxon>
        <taxon>Streptophyta</taxon>
        <taxon>Embryophyta</taxon>
        <taxon>Tracheophyta</taxon>
        <taxon>Spermatophyta</taxon>
        <taxon>Magnoliopsida</taxon>
        <taxon>Liliopsida</taxon>
        <taxon>Poales</taxon>
        <taxon>Cyperaceae</taxon>
        <taxon>Cyperoideae</taxon>
        <taxon>Cariceae</taxon>
        <taxon>Carex</taxon>
        <taxon>Carex subgen. Euthyceras</taxon>
    </lineage>
</organism>
<accession>A0A833QZU8</accession>
<dbReference type="Proteomes" id="UP000623129">
    <property type="component" value="Unassembled WGS sequence"/>
</dbReference>